<dbReference type="GO" id="GO:0016020">
    <property type="term" value="C:membrane"/>
    <property type="evidence" value="ECO:0007669"/>
    <property type="project" value="UniProtKB-SubCell"/>
</dbReference>
<evidence type="ECO:0000259" key="6">
    <source>
        <dbReference type="PROSITE" id="PS50928"/>
    </source>
</evidence>
<dbReference type="PROSITE" id="PS50928">
    <property type="entry name" value="ABC_TM1"/>
    <property type="match status" value="1"/>
</dbReference>
<evidence type="ECO:0000256" key="5">
    <source>
        <dbReference type="SAM" id="Phobius"/>
    </source>
</evidence>
<name>A0A0R3JSC8_CALMK</name>
<dbReference type="SUPFAM" id="SSF161098">
    <property type="entry name" value="MetI-like"/>
    <property type="match status" value="1"/>
</dbReference>
<keyword evidence="2 5" id="KW-0812">Transmembrane</keyword>
<dbReference type="CDD" id="cd06261">
    <property type="entry name" value="TM_PBP2"/>
    <property type="match status" value="1"/>
</dbReference>
<feature type="domain" description="ABC transmembrane type-1" evidence="6">
    <location>
        <begin position="21"/>
        <end position="217"/>
    </location>
</feature>
<gene>
    <name evidence="7" type="primary">cysW</name>
    <name evidence="7" type="ORF">ABG79_01797</name>
</gene>
<dbReference type="Proteomes" id="UP000052015">
    <property type="component" value="Unassembled WGS sequence"/>
</dbReference>
<evidence type="ECO:0000256" key="4">
    <source>
        <dbReference type="ARBA" id="ARBA00023136"/>
    </source>
</evidence>
<comment type="subcellular location">
    <subcellularLocation>
        <location evidence="1">Membrane</location>
        <topology evidence="1">Multi-pass membrane protein</topology>
    </subcellularLocation>
</comment>
<accession>A0A0R3JSC8</accession>
<keyword evidence="8" id="KW-1185">Reference proteome</keyword>
<keyword evidence="3 5" id="KW-1133">Transmembrane helix</keyword>
<dbReference type="EMBL" id="LKHP01000010">
    <property type="protein sequence ID" value="KRQ86416.1"/>
    <property type="molecule type" value="Genomic_DNA"/>
</dbReference>
<dbReference type="PATRIC" id="fig|908809.3.peg.1796"/>
<reference evidence="7 8" key="1">
    <citation type="submission" date="2015-09" db="EMBL/GenBank/DDBJ databases">
        <title>Draft genome sequence of a Caloramator mitchellensis, a moderate thermophile from the Great Artesian Basin of Australia.</title>
        <authorList>
            <person name="Patel B.K."/>
        </authorList>
    </citation>
    <scope>NUCLEOTIDE SEQUENCE [LARGE SCALE GENOMIC DNA]</scope>
    <source>
        <strain evidence="7 8">VF08</strain>
    </source>
</reference>
<evidence type="ECO:0000313" key="8">
    <source>
        <dbReference type="Proteomes" id="UP000052015"/>
    </source>
</evidence>
<feature type="transmembrane region" description="Helical" evidence="5">
    <location>
        <begin position="60"/>
        <end position="80"/>
    </location>
</feature>
<dbReference type="PANTHER" id="PTHR43632:SF1">
    <property type="entry name" value="PERMEASE COMPONENT OF TUNGSTATE ABC TRANSPORTER"/>
    <property type="match status" value="1"/>
</dbReference>
<organism evidence="7 8">
    <name type="scientific">Caloramator mitchellensis</name>
    <dbReference type="NCBI Taxonomy" id="908809"/>
    <lineage>
        <taxon>Bacteria</taxon>
        <taxon>Bacillati</taxon>
        <taxon>Bacillota</taxon>
        <taxon>Clostridia</taxon>
        <taxon>Eubacteriales</taxon>
        <taxon>Clostridiaceae</taxon>
        <taxon>Caloramator</taxon>
    </lineage>
</organism>
<comment type="caution">
    <text evidence="7">The sequence shown here is derived from an EMBL/GenBank/DDBJ whole genome shotgun (WGS) entry which is preliminary data.</text>
</comment>
<sequence>MGNLYSYLMQAGEYMELTQIVLTSLFVSTTATLIASIISLIIGIPFSINRFKYKNNILRITDTLMSIPPVLMGLVVFMLLSKKGPLGHYNLLFTPTAMILAQTLLVLPIIFNLIVKQIQHSAVKIQKTCIMLGGRSFDILILIIKECKNEIITAITTGFSRAISEVGAVIMVGGNIKGYTRVMTTYIALETNKGNFEGAIKIGIILLLISFGINTLLHLLKGRDTNEYIY</sequence>
<proteinExistence type="predicted"/>
<dbReference type="PANTHER" id="PTHR43632">
    <property type="entry name" value="PERMEASE COMPONENT OF TUNGSTATE ABC TRANSPORTER"/>
    <property type="match status" value="1"/>
</dbReference>
<dbReference type="InterPro" id="IPR000515">
    <property type="entry name" value="MetI-like"/>
</dbReference>
<keyword evidence="4 5" id="KW-0472">Membrane</keyword>
<dbReference type="InterPro" id="IPR049783">
    <property type="entry name" value="ABC_perm_TupB-like"/>
</dbReference>
<evidence type="ECO:0000256" key="1">
    <source>
        <dbReference type="ARBA" id="ARBA00004141"/>
    </source>
</evidence>
<feature type="transmembrane region" description="Helical" evidence="5">
    <location>
        <begin position="202"/>
        <end position="220"/>
    </location>
</feature>
<evidence type="ECO:0000313" key="7">
    <source>
        <dbReference type="EMBL" id="KRQ86416.1"/>
    </source>
</evidence>
<dbReference type="NCBIfam" id="NF038017">
    <property type="entry name" value="ABC_perm1"/>
    <property type="match status" value="1"/>
</dbReference>
<dbReference type="STRING" id="908809.ABG79_01797"/>
<feature type="transmembrane region" description="Helical" evidence="5">
    <location>
        <begin position="92"/>
        <end position="115"/>
    </location>
</feature>
<dbReference type="InterPro" id="IPR035906">
    <property type="entry name" value="MetI-like_sf"/>
</dbReference>
<evidence type="ECO:0000256" key="2">
    <source>
        <dbReference type="ARBA" id="ARBA00022692"/>
    </source>
</evidence>
<protein>
    <submittedName>
        <fullName evidence="7">Sulfate transport system permease protein CysW</fullName>
    </submittedName>
</protein>
<evidence type="ECO:0000256" key="3">
    <source>
        <dbReference type="ARBA" id="ARBA00022989"/>
    </source>
</evidence>
<dbReference type="AlphaFoldDB" id="A0A0R3JSC8"/>
<dbReference type="Gene3D" id="1.10.3720.10">
    <property type="entry name" value="MetI-like"/>
    <property type="match status" value="1"/>
</dbReference>
<dbReference type="GO" id="GO:0055085">
    <property type="term" value="P:transmembrane transport"/>
    <property type="evidence" value="ECO:0007669"/>
    <property type="project" value="InterPro"/>
</dbReference>
<feature type="transmembrane region" description="Helical" evidence="5">
    <location>
        <begin position="20"/>
        <end position="48"/>
    </location>
</feature>